<dbReference type="SUPFAM" id="SSF57850">
    <property type="entry name" value="RING/U-box"/>
    <property type="match status" value="1"/>
</dbReference>
<keyword evidence="11" id="KW-0156">Chromatin regulator</keyword>
<dbReference type="SUPFAM" id="SSF52540">
    <property type="entry name" value="P-loop containing nucleoside triphosphate hydrolases"/>
    <property type="match status" value="2"/>
</dbReference>
<evidence type="ECO:0000256" key="4">
    <source>
        <dbReference type="ARBA" id="ARBA00022741"/>
    </source>
</evidence>
<dbReference type="GO" id="GO:0008270">
    <property type="term" value="F:zinc ion binding"/>
    <property type="evidence" value="ECO:0007669"/>
    <property type="project" value="UniProtKB-KW"/>
</dbReference>
<keyword evidence="8" id="KW-0347">Helicase</keyword>
<proteinExistence type="inferred from homology"/>
<dbReference type="GO" id="GO:0016818">
    <property type="term" value="F:hydrolase activity, acting on acid anhydrides, in phosphorus-containing anhydrides"/>
    <property type="evidence" value="ECO:0007669"/>
    <property type="project" value="InterPro"/>
</dbReference>
<evidence type="ECO:0000256" key="6">
    <source>
        <dbReference type="ARBA" id="ARBA00022771"/>
    </source>
</evidence>
<keyword evidence="4" id="KW-0547">Nucleotide-binding</keyword>
<dbReference type="Pfam" id="PF00176">
    <property type="entry name" value="SNF2-rel_dom"/>
    <property type="match status" value="1"/>
</dbReference>
<keyword evidence="19" id="KW-1185">Reference proteome</keyword>
<keyword evidence="9" id="KW-0862">Zinc</keyword>
<dbReference type="GO" id="GO:0003676">
    <property type="term" value="F:nucleic acid binding"/>
    <property type="evidence" value="ECO:0007669"/>
    <property type="project" value="InterPro"/>
</dbReference>
<dbReference type="Gene3D" id="3.30.40.10">
    <property type="entry name" value="Zinc/RING finger domain, C3HC4 (zinc finger)"/>
    <property type="match status" value="1"/>
</dbReference>
<evidence type="ECO:0000256" key="2">
    <source>
        <dbReference type="ARBA" id="ARBA00008438"/>
    </source>
</evidence>
<dbReference type="EMBL" id="CM002874">
    <property type="protein sequence ID" value="KFK31712.1"/>
    <property type="molecule type" value="Genomic_DNA"/>
</dbReference>
<evidence type="ECO:0000256" key="3">
    <source>
        <dbReference type="ARBA" id="ARBA00022723"/>
    </source>
</evidence>
<evidence type="ECO:0000259" key="16">
    <source>
        <dbReference type="PROSITE" id="PS51192"/>
    </source>
</evidence>
<dbReference type="GO" id="GO:0005524">
    <property type="term" value="F:ATP binding"/>
    <property type="evidence" value="ECO:0007669"/>
    <property type="project" value="UniProtKB-KW"/>
</dbReference>
<dbReference type="InterPro" id="IPR000330">
    <property type="entry name" value="SNF2_N"/>
</dbReference>
<accession>A0A087GPB0</accession>
<keyword evidence="5" id="KW-0227">DNA damage</keyword>
<dbReference type="GO" id="GO:0004386">
    <property type="term" value="F:helicase activity"/>
    <property type="evidence" value="ECO:0007669"/>
    <property type="project" value="UniProtKB-KW"/>
</dbReference>
<evidence type="ECO:0000256" key="13">
    <source>
        <dbReference type="ARBA" id="ARBA00023242"/>
    </source>
</evidence>
<dbReference type="Proteomes" id="UP000029120">
    <property type="component" value="Chromosome 6"/>
</dbReference>
<keyword evidence="12" id="KW-0234">DNA repair</keyword>
<feature type="domain" description="RING-type" evidence="15">
    <location>
        <begin position="989"/>
        <end position="1029"/>
    </location>
</feature>
<dbReference type="CDD" id="cd16449">
    <property type="entry name" value="RING-HC"/>
    <property type="match status" value="1"/>
</dbReference>
<evidence type="ECO:0000256" key="5">
    <source>
        <dbReference type="ARBA" id="ARBA00022763"/>
    </source>
</evidence>
<evidence type="ECO:0000259" key="15">
    <source>
        <dbReference type="PROSITE" id="PS50089"/>
    </source>
</evidence>
<dbReference type="GO" id="GO:0006325">
    <property type="term" value="P:chromatin organization"/>
    <property type="evidence" value="ECO:0007669"/>
    <property type="project" value="UniProtKB-KW"/>
</dbReference>
<dbReference type="PROSITE" id="PS00518">
    <property type="entry name" value="ZF_RING_1"/>
    <property type="match status" value="1"/>
</dbReference>
<evidence type="ECO:0000259" key="17">
    <source>
        <dbReference type="PROSITE" id="PS51194"/>
    </source>
</evidence>
<dbReference type="OMA" id="LTSHCRW"/>
<sequence length="1226" mass="138851">MIGETEMQRNKPEAVLCCSDDVKIVEDSLDVIDGSSAVLRTVTGVRISAQSGEKTLGSNGSKSDPLVKEEVIGDDSVTVAFNGFGFVNKENLESDSFKEVNLVIRVKEEPDLGVENDQEEEMIVDFIEKSVLETVSRGLGYVKLEVEPELHVENLVVSQGEDMIIGSVDKPALEAVSRGLENECVDVKVKEEPGLGGTRLEEESFDVYSKKEKKPEQEIGLFLSGDCDTTSAKRRKLEMEQSEVKSCTMEQKLLLSQVKPEILDIPEVIDLESENLNPLVNQVSQVNLEFPELIDMETKYRNYIAKQEKSYTHESALVKPVYLKKALVEVKKVKVDDGDFPVEKDWFLVGRSLVTATSTSKGRKLEDNEVVNFTFPSTVNWKVPNIVRFSTKRSGEIGRLPMEWSNWAVMLLKTGKVKMLGRCVAAPPILQMMQDIMLYVSFYIHSSIFTDVSTSTWRIGSSPNINSTLHPLLQLFKHLTIKPYQKAEFTPEELNSRKRSLNLEDDYDERAALLAIAKRRKGSQQYMEQNTDEEDTPESYMNRVVGAADSYNLEEMEAPSTLTCNLRPYQKQALYWMSESEKGIDVEKAAETLHPCWEAYQICDERAPSIYVNIFSGEATIQFPTATQMARGGILADAMGLGKTVMTIALMLARPGRGNPVDEDDHVVNVNGDNKRKRKEEQTALVLVKAKGGTLIVCPMALLSQWKDELETHSKPDTVSVLVYYGGDRTHDAKAIASHDVVLTTYGVLTSAYKQDNANSIFHKIDWYRIVLDEAHTIKSWKTQAAKATFELSSHCRWCLTGTPLQNKLEDLYSLLCFLHVEPWCNWAWWSKLIQKPYENGDPRGLKLIKAILRPLMLRRTKETRDKEGSLILELPPTDVQVIECEQSEAERDFYTALFKRSKVQFDQFVAQGKVLHNYANILELLLRLRQCCNHPFLVMSRADSQQYADLDSLARRFLDPDSVSQNAPSKAYIEEVIQDLREGNNKECPICLESADDPILTPCAHMMCRECLLSSWRSTSCGLCPICRTILKKTELISCPTESIFRVDVVKNWKESSKVTELLKCLEKIQKSGSGEKSIVFSQWTSFLDLLEIPLRRKGIGFLRFDGKLAQKAREKVLKEFNETKQKTILLMSLKAGGVGLNLTAASSVFLMDPWWNPAVEEQAIMRIHRIGQKRTVCVRRFIVKDTVEERMQQVQARKQRMIAGALTDEEVRSARLEELKMLFR</sequence>
<dbReference type="Gene3D" id="3.40.50.300">
    <property type="entry name" value="P-loop containing nucleotide triphosphate hydrolases"/>
    <property type="match status" value="1"/>
</dbReference>
<dbReference type="CDD" id="cd18008">
    <property type="entry name" value="DEXDc_SHPRH-like"/>
    <property type="match status" value="1"/>
</dbReference>
<dbReference type="GO" id="GO:0005634">
    <property type="term" value="C:nucleus"/>
    <property type="evidence" value="ECO:0007669"/>
    <property type="project" value="UniProtKB-SubCell"/>
</dbReference>
<dbReference type="InterPro" id="IPR017907">
    <property type="entry name" value="Znf_RING_CS"/>
</dbReference>
<dbReference type="Pfam" id="PF13445">
    <property type="entry name" value="zf-RING_UBOX"/>
    <property type="match status" value="1"/>
</dbReference>
<dbReference type="InterPro" id="IPR038718">
    <property type="entry name" value="SNF2-like_sf"/>
</dbReference>
<keyword evidence="10" id="KW-0067">ATP-binding</keyword>
<reference evidence="19" key="1">
    <citation type="journal article" date="2015" name="Nat. Plants">
        <title>Genome expansion of Arabis alpina linked with retrotransposition and reduced symmetric DNA methylation.</title>
        <authorList>
            <person name="Willing E.M."/>
            <person name="Rawat V."/>
            <person name="Mandakova T."/>
            <person name="Maumus F."/>
            <person name="James G.V."/>
            <person name="Nordstroem K.J."/>
            <person name="Becker C."/>
            <person name="Warthmann N."/>
            <person name="Chica C."/>
            <person name="Szarzynska B."/>
            <person name="Zytnicki M."/>
            <person name="Albani M.C."/>
            <person name="Kiefer C."/>
            <person name="Bergonzi S."/>
            <person name="Castaings L."/>
            <person name="Mateos J.L."/>
            <person name="Berns M.C."/>
            <person name="Bujdoso N."/>
            <person name="Piofczyk T."/>
            <person name="de Lorenzo L."/>
            <person name="Barrero-Sicilia C."/>
            <person name="Mateos I."/>
            <person name="Piednoel M."/>
            <person name="Hagmann J."/>
            <person name="Chen-Min-Tao R."/>
            <person name="Iglesias-Fernandez R."/>
            <person name="Schuster S.C."/>
            <person name="Alonso-Blanco C."/>
            <person name="Roudier F."/>
            <person name="Carbonero P."/>
            <person name="Paz-Ares J."/>
            <person name="Davis S.J."/>
            <person name="Pecinka A."/>
            <person name="Quesneville H."/>
            <person name="Colot V."/>
            <person name="Lysak M.A."/>
            <person name="Weigel D."/>
            <person name="Coupland G."/>
            <person name="Schneeberger K."/>
        </authorList>
    </citation>
    <scope>NUCLEOTIDE SEQUENCE [LARGE SCALE GENOMIC DNA]</scope>
    <source>
        <strain evidence="19">cv. Pajares</strain>
    </source>
</reference>
<keyword evidence="6 14" id="KW-0863">Zinc-finger</keyword>
<dbReference type="Pfam" id="PF08797">
    <property type="entry name" value="HIRAN"/>
    <property type="match status" value="1"/>
</dbReference>
<organism evidence="18 19">
    <name type="scientific">Arabis alpina</name>
    <name type="common">Alpine rock-cress</name>
    <dbReference type="NCBI Taxonomy" id="50452"/>
    <lineage>
        <taxon>Eukaryota</taxon>
        <taxon>Viridiplantae</taxon>
        <taxon>Streptophyta</taxon>
        <taxon>Embryophyta</taxon>
        <taxon>Tracheophyta</taxon>
        <taxon>Spermatophyta</taxon>
        <taxon>Magnoliopsida</taxon>
        <taxon>eudicotyledons</taxon>
        <taxon>Gunneridae</taxon>
        <taxon>Pentapetalae</taxon>
        <taxon>rosids</taxon>
        <taxon>malvids</taxon>
        <taxon>Brassicales</taxon>
        <taxon>Brassicaceae</taxon>
        <taxon>Arabideae</taxon>
        <taxon>Arabis</taxon>
    </lineage>
</organism>
<dbReference type="AlphaFoldDB" id="A0A087GPB0"/>
<dbReference type="PANTHER" id="PTHR45626">
    <property type="entry name" value="TRANSCRIPTION TERMINATION FACTOR 2-RELATED"/>
    <property type="match status" value="1"/>
</dbReference>
<evidence type="ECO:0000256" key="9">
    <source>
        <dbReference type="ARBA" id="ARBA00022833"/>
    </source>
</evidence>
<dbReference type="SMART" id="SM00910">
    <property type="entry name" value="HIRAN"/>
    <property type="match status" value="1"/>
</dbReference>
<dbReference type="InterPro" id="IPR027417">
    <property type="entry name" value="P-loop_NTPase"/>
</dbReference>
<dbReference type="Pfam" id="PF00271">
    <property type="entry name" value="Helicase_C"/>
    <property type="match status" value="1"/>
</dbReference>
<evidence type="ECO:0000256" key="12">
    <source>
        <dbReference type="ARBA" id="ARBA00023204"/>
    </source>
</evidence>
<evidence type="ECO:0000313" key="18">
    <source>
        <dbReference type="EMBL" id="KFK31712.1"/>
    </source>
</evidence>
<dbReference type="InterPro" id="IPR001841">
    <property type="entry name" value="Znf_RING"/>
</dbReference>
<protein>
    <submittedName>
        <fullName evidence="18">Uncharacterized protein</fullName>
    </submittedName>
</protein>
<feature type="domain" description="Helicase C-terminal" evidence="17">
    <location>
        <begin position="1059"/>
        <end position="1221"/>
    </location>
</feature>
<keyword evidence="3" id="KW-0479">Metal-binding</keyword>
<dbReference type="Gramene" id="KFK31712">
    <property type="protein sequence ID" value="KFK31712"/>
    <property type="gene ID" value="AALP_AA6G149300"/>
</dbReference>
<evidence type="ECO:0000256" key="14">
    <source>
        <dbReference type="PROSITE-ProRule" id="PRU00175"/>
    </source>
</evidence>
<gene>
    <name evidence="18" type="ordered locus">AALP_Aa6g149300</name>
</gene>
<evidence type="ECO:0000256" key="7">
    <source>
        <dbReference type="ARBA" id="ARBA00022801"/>
    </source>
</evidence>
<dbReference type="SMART" id="SM00487">
    <property type="entry name" value="DEXDc"/>
    <property type="match status" value="1"/>
</dbReference>
<dbReference type="InterPro" id="IPR001650">
    <property type="entry name" value="Helicase_C-like"/>
</dbReference>
<dbReference type="CDD" id="cd18793">
    <property type="entry name" value="SF2_C_SNF"/>
    <property type="match status" value="1"/>
</dbReference>
<comment type="similarity">
    <text evidence="2">Belongs to the SNF2/RAD54 helicase family. RAD16 subfamily.</text>
</comment>
<dbReference type="PANTHER" id="PTHR45626:SF22">
    <property type="entry name" value="DNA REPAIR PROTEIN RAD5"/>
    <property type="match status" value="1"/>
</dbReference>
<evidence type="ECO:0000256" key="8">
    <source>
        <dbReference type="ARBA" id="ARBA00022806"/>
    </source>
</evidence>
<evidence type="ECO:0000256" key="1">
    <source>
        <dbReference type="ARBA" id="ARBA00004123"/>
    </source>
</evidence>
<dbReference type="OrthoDB" id="448448at2759"/>
<dbReference type="InterPro" id="IPR027370">
    <property type="entry name" value="Znf-RING_euk"/>
</dbReference>
<dbReference type="InterPro" id="IPR013083">
    <property type="entry name" value="Znf_RING/FYVE/PHD"/>
</dbReference>
<comment type="subcellular location">
    <subcellularLocation>
        <location evidence="1">Nucleus</location>
    </subcellularLocation>
</comment>
<evidence type="ECO:0000313" key="19">
    <source>
        <dbReference type="Proteomes" id="UP000029120"/>
    </source>
</evidence>
<dbReference type="SMART" id="SM00184">
    <property type="entry name" value="RING"/>
    <property type="match status" value="1"/>
</dbReference>
<dbReference type="eggNOG" id="KOG1001">
    <property type="taxonomic scope" value="Eukaryota"/>
</dbReference>
<dbReference type="PROSITE" id="PS50089">
    <property type="entry name" value="ZF_RING_2"/>
    <property type="match status" value="1"/>
</dbReference>
<name>A0A087GPB0_ARAAL</name>
<keyword evidence="7" id="KW-0378">Hydrolase</keyword>
<dbReference type="GO" id="GO:0006281">
    <property type="term" value="P:DNA repair"/>
    <property type="evidence" value="ECO:0007669"/>
    <property type="project" value="UniProtKB-KW"/>
</dbReference>
<dbReference type="SMART" id="SM00490">
    <property type="entry name" value="HELICc"/>
    <property type="match status" value="1"/>
</dbReference>
<dbReference type="PROSITE" id="PS51192">
    <property type="entry name" value="HELICASE_ATP_BIND_1"/>
    <property type="match status" value="1"/>
</dbReference>
<dbReference type="GO" id="GO:0008094">
    <property type="term" value="F:ATP-dependent activity, acting on DNA"/>
    <property type="evidence" value="ECO:0007669"/>
    <property type="project" value="TreeGrafter"/>
</dbReference>
<dbReference type="InterPro" id="IPR050628">
    <property type="entry name" value="SNF2_RAD54_helicase_TF"/>
</dbReference>
<dbReference type="PROSITE" id="PS51194">
    <property type="entry name" value="HELICASE_CTER"/>
    <property type="match status" value="1"/>
</dbReference>
<evidence type="ECO:0000256" key="10">
    <source>
        <dbReference type="ARBA" id="ARBA00022840"/>
    </source>
</evidence>
<dbReference type="InterPro" id="IPR014905">
    <property type="entry name" value="HIRAN"/>
</dbReference>
<dbReference type="InterPro" id="IPR049730">
    <property type="entry name" value="SNF2/RAD54-like_C"/>
</dbReference>
<keyword evidence="13" id="KW-0539">Nucleus</keyword>
<dbReference type="InterPro" id="IPR014001">
    <property type="entry name" value="Helicase_ATP-bd"/>
</dbReference>
<dbReference type="Gene3D" id="3.40.50.10810">
    <property type="entry name" value="Tandem AAA-ATPase domain"/>
    <property type="match status" value="1"/>
</dbReference>
<dbReference type="FunFam" id="3.40.50.10810:FF:000089">
    <property type="entry name" value="DNA repair protein RAD5B"/>
    <property type="match status" value="1"/>
</dbReference>
<evidence type="ECO:0000256" key="11">
    <source>
        <dbReference type="ARBA" id="ARBA00022853"/>
    </source>
</evidence>
<feature type="domain" description="Helicase ATP-binding" evidence="16">
    <location>
        <begin position="624"/>
        <end position="822"/>
    </location>
</feature>